<name>A0A8R2H8K9_ACYPI</name>
<keyword evidence="2" id="KW-0677">Repeat</keyword>
<feature type="domain" description="BACK" evidence="3">
    <location>
        <begin position="34"/>
        <end position="95"/>
    </location>
</feature>
<dbReference type="PANTHER" id="PTHR24412">
    <property type="entry name" value="KELCH PROTEIN"/>
    <property type="match status" value="1"/>
</dbReference>
<dbReference type="Pfam" id="PF07707">
    <property type="entry name" value="BACK"/>
    <property type="match status" value="1"/>
</dbReference>
<dbReference type="OrthoDB" id="6482909at2759"/>
<evidence type="ECO:0000256" key="1">
    <source>
        <dbReference type="ARBA" id="ARBA00022441"/>
    </source>
</evidence>
<reference evidence="5" key="1">
    <citation type="submission" date="2010-06" db="EMBL/GenBank/DDBJ databases">
        <authorList>
            <person name="Jiang H."/>
            <person name="Abraham K."/>
            <person name="Ali S."/>
            <person name="Alsbrooks S.L."/>
            <person name="Anim B.N."/>
            <person name="Anosike U.S."/>
            <person name="Attaway T."/>
            <person name="Bandaranaike D.P."/>
            <person name="Battles P.K."/>
            <person name="Bell S.N."/>
            <person name="Bell A.V."/>
            <person name="Beltran B."/>
            <person name="Bickham C."/>
            <person name="Bustamante Y."/>
            <person name="Caleb T."/>
            <person name="Canada A."/>
            <person name="Cardenas V."/>
            <person name="Carter K."/>
            <person name="Chacko J."/>
            <person name="Chandrabose M.N."/>
            <person name="Chavez D."/>
            <person name="Chavez A."/>
            <person name="Chen L."/>
            <person name="Chu H.-S."/>
            <person name="Claassen K.J."/>
            <person name="Cockrell R."/>
            <person name="Collins M."/>
            <person name="Cooper J.A."/>
            <person name="Cree A."/>
            <person name="Curry S.M."/>
            <person name="Da Y."/>
            <person name="Dao M.D."/>
            <person name="Das B."/>
            <person name="Davila M.-L."/>
            <person name="Davy-Carroll L."/>
            <person name="Denson S."/>
            <person name="Dinh H."/>
            <person name="Ebong V.E."/>
            <person name="Edwards J.R."/>
            <person name="Egan A."/>
            <person name="El-Daye J."/>
            <person name="Escobedo L."/>
            <person name="Fernandez S."/>
            <person name="Fernando P.R."/>
            <person name="Flagg N."/>
            <person name="Forbes L.D."/>
            <person name="Fowler R.G."/>
            <person name="Fu Q."/>
            <person name="Gabisi R.A."/>
            <person name="Ganer J."/>
            <person name="Garbino Pronczuk A."/>
            <person name="Garcia R.M."/>
            <person name="Garner T."/>
            <person name="Garrett T.E."/>
            <person name="Gonzalez D.A."/>
            <person name="Hamid H."/>
            <person name="Hawkins E.S."/>
            <person name="Hirani K."/>
            <person name="Hogues M.E."/>
            <person name="Hollins B."/>
            <person name="Hsiao C.-H."/>
            <person name="Jabil R."/>
            <person name="James M.L."/>
            <person name="Jhangiani S.N."/>
            <person name="Johnson B."/>
            <person name="Johnson Q."/>
            <person name="Joshi V."/>
            <person name="Kalu J.B."/>
            <person name="Kam C."/>
            <person name="Kashfia A."/>
            <person name="Keebler J."/>
            <person name="Kisamo H."/>
            <person name="Kovar C.L."/>
            <person name="Lago L.A."/>
            <person name="Lai C.-Y."/>
            <person name="Laidlaw J."/>
            <person name="Lara F."/>
            <person name="Le T.-K."/>
            <person name="Lee S.L."/>
            <person name="Legall F.H."/>
            <person name="Lemon S.J."/>
            <person name="Lewis L.R."/>
            <person name="Li B."/>
            <person name="Liu Y."/>
            <person name="Liu Y.-S."/>
            <person name="Lopez J."/>
            <person name="Lozado R.J."/>
            <person name="Lu J."/>
            <person name="Madu R.C."/>
            <person name="Maheshwari M."/>
            <person name="Maheshwari R."/>
            <person name="Malloy K."/>
            <person name="Martinez E."/>
            <person name="Mathew T."/>
            <person name="Mercado I.C."/>
            <person name="Mercado C."/>
            <person name="Meyer B."/>
            <person name="Montgomery K."/>
            <person name="Morgan M.B."/>
            <person name="Munidasa M."/>
            <person name="Nazareth L.V."/>
            <person name="Nelson J."/>
            <person name="Ng B.M."/>
            <person name="Nguyen N.B."/>
            <person name="Nguyen P.Q."/>
            <person name="Nguyen T."/>
            <person name="Obregon M."/>
            <person name="Okwuonu G.O."/>
            <person name="Onwere C.G."/>
            <person name="Orozco G."/>
            <person name="Parra A."/>
            <person name="Patel S."/>
            <person name="Patil S."/>
            <person name="Perez A."/>
            <person name="Perez Y."/>
            <person name="Pham C."/>
            <person name="Primus E.L."/>
            <person name="Pu L.-L."/>
            <person name="Puazo M."/>
            <person name="Qin X."/>
            <person name="Quiroz J.B."/>
            <person name="Reese J."/>
            <person name="Richards S."/>
            <person name="Rives C.M."/>
            <person name="Robberts R."/>
            <person name="Ruiz S.J."/>
            <person name="Ruiz M.J."/>
            <person name="Santibanez J."/>
            <person name="Schneider B.W."/>
            <person name="Sisson I."/>
            <person name="Smith M."/>
            <person name="Sodergren E."/>
            <person name="Song X.-Z."/>
            <person name="Song B.B."/>
            <person name="Summersgill H."/>
            <person name="Thelus R."/>
            <person name="Thornton R.D."/>
            <person name="Trejos Z.Y."/>
            <person name="Usmani K."/>
            <person name="Vattathil S."/>
            <person name="Villasana D."/>
            <person name="Walker D.L."/>
            <person name="Wang S."/>
            <person name="Wang K."/>
            <person name="White C.S."/>
            <person name="Williams A.C."/>
            <person name="Williamson J."/>
            <person name="Wilson K."/>
            <person name="Woghiren I.O."/>
            <person name="Woodworth J.R."/>
            <person name="Worley K.C."/>
            <person name="Wright R.A."/>
            <person name="Wu W."/>
            <person name="Young L."/>
            <person name="Zhang L."/>
            <person name="Zhang J."/>
            <person name="Zhu Y."/>
            <person name="Muzny D.M."/>
            <person name="Weinstock G."/>
            <person name="Gibbs R.A."/>
        </authorList>
    </citation>
    <scope>NUCLEOTIDE SEQUENCE [LARGE SCALE GENOMIC DNA]</scope>
    <source>
        <strain evidence="5">LSR1</strain>
    </source>
</reference>
<dbReference type="EnsemblMetazoa" id="XM_016805581.2">
    <property type="protein sequence ID" value="XP_016661070.1"/>
    <property type="gene ID" value="LOC100574070"/>
</dbReference>
<sequence>MYRMLLPAAKVLQLDYVNGACIEFLQKQLDPSNCFRIKEVANLHDYTELLSSSEAFIKQHFLEVVKGKDFLSLSSDDLVKLISCNDLAVSFEEKVKIMYLMHYNSIYKNQFSMSPFQIQLGVNLDSLAIHKKLF</sequence>
<evidence type="ECO:0000256" key="2">
    <source>
        <dbReference type="ARBA" id="ARBA00022737"/>
    </source>
</evidence>
<proteinExistence type="predicted"/>
<dbReference type="PANTHER" id="PTHR24412:SF441">
    <property type="entry name" value="KELCH-LIKE PROTEIN 28"/>
    <property type="match status" value="1"/>
</dbReference>
<reference evidence="4" key="2">
    <citation type="submission" date="2022-06" db="UniProtKB">
        <authorList>
            <consortium name="EnsemblMetazoa"/>
        </authorList>
    </citation>
    <scope>IDENTIFICATION</scope>
</reference>
<accession>A0A8R2H8K9</accession>
<keyword evidence="5" id="KW-1185">Reference proteome</keyword>
<dbReference type="Proteomes" id="UP000007819">
    <property type="component" value="Chromosome X"/>
</dbReference>
<keyword evidence="1" id="KW-0880">Kelch repeat</keyword>
<dbReference type="Gene3D" id="1.25.40.420">
    <property type="match status" value="1"/>
</dbReference>
<dbReference type="AlphaFoldDB" id="A0A8R2H8K9"/>
<dbReference type="InterPro" id="IPR011705">
    <property type="entry name" value="BACK"/>
</dbReference>
<evidence type="ECO:0000313" key="4">
    <source>
        <dbReference type="EnsemblMetazoa" id="XP_016661070.1"/>
    </source>
</evidence>
<dbReference type="KEGG" id="api:100574070"/>
<evidence type="ECO:0000259" key="3">
    <source>
        <dbReference type="Pfam" id="PF07707"/>
    </source>
</evidence>
<dbReference type="GeneID" id="100574070"/>
<evidence type="ECO:0000313" key="5">
    <source>
        <dbReference type="Proteomes" id="UP000007819"/>
    </source>
</evidence>
<dbReference type="RefSeq" id="XP_016661070.1">
    <property type="nucleotide sequence ID" value="XM_016805581.2"/>
</dbReference>
<organism evidence="4 5">
    <name type="scientific">Acyrthosiphon pisum</name>
    <name type="common">Pea aphid</name>
    <dbReference type="NCBI Taxonomy" id="7029"/>
    <lineage>
        <taxon>Eukaryota</taxon>
        <taxon>Metazoa</taxon>
        <taxon>Ecdysozoa</taxon>
        <taxon>Arthropoda</taxon>
        <taxon>Hexapoda</taxon>
        <taxon>Insecta</taxon>
        <taxon>Pterygota</taxon>
        <taxon>Neoptera</taxon>
        <taxon>Paraneoptera</taxon>
        <taxon>Hemiptera</taxon>
        <taxon>Sternorrhyncha</taxon>
        <taxon>Aphidomorpha</taxon>
        <taxon>Aphidoidea</taxon>
        <taxon>Aphididae</taxon>
        <taxon>Macrosiphini</taxon>
        <taxon>Acyrthosiphon</taxon>
    </lineage>
</organism>
<protein>
    <recommendedName>
        <fullName evidence="3">BACK domain-containing protein</fullName>
    </recommendedName>
</protein>